<dbReference type="RefSeq" id="WP_078205850.1">
    <property type="nucleotide sequence ID" value="NZ_MUAJ01000085.1"/>
</dbReference>
<protein>
    <submittedName>
        <fullName evidence="1">Uncharacterized protein</fullName>
    </submittedName>
</protein>
<reference evidence="1 2" key="1">
    <citation type="submission" date="2017-01" db="EMBL/GenBank/DDBJ databases">
        <title>Bacillus cereus isolates.</title>
        <authorList>
            <person name="Beno S.M."/>
        </authorList>
    </citation>
    <scope>NUCLEOTIDE SEQUENCE [LARGE SCALE GENOMIC DNA]</scope>
    <source>
        <strain evidence="1 2">FSL H8-0485</strain>
    </source>
</reference>
<sequence length="76" mass="8891">MKRRPVIAINGSAGKSTTKEMISSILNTKWRIYKSKGNYNSFTVTRRHRKKLKNFHQAARIWYGQKREHSQTLQGA</sequence>
<comment type="caution">
    <text evidence="1">The sequence shown here is derived from an EMBL/GenBank/DDBJ whole genome shotgun (WGS) entry which is preliminary data.</text>
</comment>
<organism evidence="1 2">
    <name type="scientific">Bacillus cereus</name>
    <dbReference type="NCBI Taxonomy" id="1396"/>
    <lineage>
        <taxon>Bacteria</taxon>
        <taxon>Bacillati</taxon>
        <taxon>Bacillota</taxon>
        <taxon>Bacilli</taxon>
        <taxon>Bacillales</taxon>
        <taxon>Bacillaceae</taxon>
        <taxon>Bacillus</taxon>
        <taxon>Bacillus cereus group</taxon>
    </lineage>
</organism>
<dbReference type="Gene3D" id="3.40.1190.10">
    <property type="entry name" value="Mur-like, catalytic domain"/>
    <property type="match status" value="1"/>
</dbReference>
<dbReference type="EMBL" id="MUAJ01000085">
    <property type="protein sequence ID" value="OOR05440.1"/>
    <property type="molecule type" value="Genomic_DNA"/>
</dbReference>
<dbReference type="AlphaFoldDB" id="A0A1S9T685"/>
<gene>
    <name evidence="1" type="ORF">BW897_31430</name>
</gene>
<evidence type="ECO:0000313" key="2">
    <source>
        <dbReference type="Proteomes" id="UP000190906"/>
    </source>
</evidence>
<evidence type="ECO:0000313" key="1">
    <source>
        <dbReference type="EMBL" id="OOR05440.1"/>
    </source>
</evidence>
<accession>A0A1S9T685</accession>
<dbReference type="GO" id="GO:0005524">
    <property type="term" value="F:ATP binding"/>
    <property type="evidence" value="ECO:0007669"/>
    <property type="project" value="InterPro"/>
</dbReference>
<dbReference type="Proteomes" id="UP000190906">
    <property type="component" value="Unassembled WGS sequence"/>
</dbReference>
<name>A0A1S9T685_BACCE</name>
<proteinExistence type="predicted"/>
<dbReference type="InterPro" id="IPR036565">
    <property type="entry name" value="Mur-like_cat_sf"/>
</dbReference>
<dbReference type="SUPFAM" id="SSF53623">
    <property type="entry name" value="MurD-like peptide ligases, catalytic domain"/>
    <property type="match status" value="1"/>
</dbReference>